<keyword evidence="3" id="KW-0804">Transcription</keyword>
<accession>A0A1G8LHP9</accession>
<dbReference type="SUPFAM" id="SSF55781">
    <property type="entry name" value="GAF domain-like"/>
    <property type="match status" value="1"/>
</dbReference>
<evidence type="ECO:0000256" key="3">
    <source>
        <dbReference type="ARBA" id="ARBA00023163"/>
    </source>
</evidence>
<keyword evidence="1" id="KW-0805">Transcription regulation</keyword>
<dbReference type="InterPro" id="IPR014757">
    <property type="entry name" value="Tscrpt_reg_IclR_C"/>
</dbReference>
<dbReference type="GO" id="GO:0003700">
    <property type="term" value="F:DNA-binding transcription factor activity"/>
    <property type="evidence" value="ECO:0007669"/>
    <property type="project" value="TreeGrafter"/>
</dbReference>
<feature type="domain" description="IclR-ED" evidence="5">
    <location>
        <begin position="76"/>
        <end position="256"/>
    </location>
</feature>
<evidence type="ECO:0000259" key="5">
    <source>
        <dbReference type="PROSITE" id="PS51078"/>
    </source>
</evidence>
<dbReference type="STRING" id="633440.SAMN05421869_10696"/>
<evidence type="ECO:0000256" key="2">
    <source>
        <dbReference type="ARBA" id="ARBA00023125"/>
    </source>
</evidence>
<reference evidence="6 7" key="1">
    <citation type="submission" date="2016-10" db="EMBL/GenBank/DDBJ databases">
        <authorList>
            <person name="de Groot N.N."/>
        </authorList>
    </citation>
    <scope>NUCLEOTIDE SEQUENCE [LARGE SCALE GENOMIC DNA]</scope>
    <source>
        <strain evidence="6 7">CGMCC 4.6533</strain>
    </source>
</reference>
<dbReference type="InterPro" id="IPR050707">
    <property type="entry name" value="HTH_MetabolicPath_Reg"/>
</dbReference>
<protein>
    <submittedName>
        <fullName evidence="6">DNA-binding transcriptional regulator, IclR family</fullName>
    </submittedName>
</protein>
<feature type="domain" description="HTH iclR-type" evidence="4">
    <location>
        <begin position="14"/>
        <end position="75"/>
    </location>
</feature>
<sequence>MQNNMLGALPPYAIGSVDKAMLILLMIRDRGEVRVTDVSDELGVARSTAHRLLLTLANRGFVAQDRVSRAYRAGRVVVEIGLSAVGGLDVRRKARRHMEWLAAELHETVNLIMLEGNGARFIDGVEGDRPLRVSSRTGTLLPAHSTSGGKILLAELPDEEVLDLFPDGLTRVTDRTITDPDALRAELRSVRDLGYGVNHEESAAGLDAVAVCVRDHLGRALAALAVSLPHQRMTQGNLHMMLPLLRSAAEAISQDL</sequence>
<dbReference type="SMART" id="SM00346">
    <property type="entry name" value="HTH_ICLR"/>
    <property type="match status" value="1"/>
</dbReference>
<evidence type="ECO:0000256" key="1">
    <source>
        <dbReference type="ARBA" id="ARBA00023015"/>
    </source>
</evidence>
<dbReference type="Gene3D" id="1.10.10.10">
    <property type="entry name" value="Winged helix-like DNA-binding domain superfamily/Winged helix DNA-binding domain"/>
    <property type="match status" value="1"/>
</dbReference>
<dbReference type="PROSITE" id="PS51078">
    <property type="entry name" value="ICLR_ED"/>
    <property type="match status" value="1"/>
</dbReference>
<evidence type="ECO:0000313" key="7">
    <source>
        <dbReference type="Proteomes" id="UP000199202"/>
    </source>
</evidence>
<dbReference type="InterPro" id="IPR005471">
    <property type="entry name" value="Tscrpt_reg_IclR_N"/>
</dbReference>
<dbReference type="PANTHER" id="PTHR30136">
    <property type="entry name" value="HELIX-TURN-HELIX TRANSCRIPTIONAL REGULATOR, ICLR FAMILY"/>
    <property type="match status" value="1"/>
</dbReference>
<gene>
    <name evidence="6" type="ORF">SAMN05421869_10696</name>
</gene>
<proteinExistence type="predicted"/>
<dbReference type="Gene3D" id="3.30.450.40">
    <property type="match status" value="1"/>
</dbReference>
<name>A0A1G8LHP9_9ACTN</name>
<dbReference type="PANTHER" id="PTHR30136:SF24">
    <property type="entry name" value="HTH-TYPE TRANSCRIPTIONAL REPRESSOR ALLR"/>
    <property type="match status" value="1"/>
</dbReference>
<dbReference type="GO" id="GO:0045892">
    <property type="term" value="P:negative regulation of DNA-templated transcription"/>
    <property type="evidence" value="ECO:0007669"/>
    <property type="project" value="TreeGrafter"/>
</dbReference>
<evidence type="ECO:0000259" key="4">
    <source>
        <dbReference type="PROSITE" id="PS51077"/>
    </source>
</evidence>
<dbReference type="InterPro" id="IPR036390">
    <property type="entry name" value="WH_DNA-bd_sf"/>
</dbReference>
<dbReference type="OrthoDB" id="7274111at2"/>
<dbReference type="SUPFAM" id="SSF46785">
    <property type="entry name" value="Winged helix' DNA-binding domain"/>
    <property type="match status" value="1"/>
</dbReference>
<keyword evidence="7" id="KW-1185">Reference proteome</keyword>
<dbReference type="Proteomes" id="UP000199202">
    <property type="component" value="Unassembled WGS sequence"/>
</dbReference>
<dbReference type="GO" id="GO:0003677">
    <property type="term" value="F:DNA binding"/>
    <property type="evidence" value="ECO:0007669"/>
    <property type="project" value="UniProtKB-KW"/>
</dbReference>
<dbReference type="PROSITE" id="PS51077">
    <property type="entry name" value="HTH_ICLR"/>
    <property type="match status" value="1"/>
</dbReference>
<dbReference type="Pfam" id="PF09339">
    <property type="entry name" value="HTH_IclR"/>
    <property type="match status" value="1"/>
</dbReference>
<dbReference type="RefSeq" id="WP_090931551.1">
    <property type="nucleotide sequence ID" value="NZ_FNDJ01000006.1"/>
</dbReference>
<keyword evidence="2 6" id="KW-0238">DNA-binding</keyword>
<dbReference type="Pfam" id="PF01614">
    <property type="entry name" value="IclR_C"/>
    <property type="match status" value="1"/>
</dbReference>
<dbReference type="AlphaFoldDB" id="A0A1G8LHP9"/>
<dbReference type="InterPro" id="IPR029016">
    <property type="entry name" value="GAF-like_dom_sf"/>
</dbReference>
<dbReference type="InterPro" id="IPR036388">
    <property type="entry name" value="WH-like_DNA-bd_sf"/>
</dbReference>
<organism evidence="6 7">
    <name type="scientific">Nonomuraea jiangxiensis</name>
    <dbReference type="NCBI Taxonomy" id="633440"/>
    <lineage>
        <taxon>Bacteria</taxon>
        <taxon>Bacillati</taxon>
        <taxon>Actinomycetota</taxon>
        <taxon>Actinomycetes</taxon>
        <taxon>Streptosporangiales</taxon>
        <taxon>Streptosporangiaceae</taxon>
        <taxon>Nonomuraea</taxon>
    </lineage>
</organism>
<dbReference type="EMBL" id="FNDJ01000006">
    <property type="protein sequence ID" value="SDI55135.1"/>
    <property type="molecule type" value="Genomic_DNA"/>
</dbReference>
<evidence type="ECO:0000313" key="6">
    <source>
        <dbReference type="EMBL" id="SDI55135.1"/>
    </source>
</evidence>